<dbReference type="OrthoDB" id="9759601at2"/>
<dbReference type="InterPro" id="IPR006674">
    <property type="entry name" value="HD_domain"/>
</dbReference>
<dbReference type="HOGENOM" id="CLU_000445_92_1_9"/>
<keyword evidence="3" id="KW-0378">Hydrolase</keyword>
<organism evidence="3 4">
    <name type="scientific">Evansella cellulosilytica (strain ATCC 21833 / DSM 2522 / FERM P-1141 / JCM 9156 / N-4)</name>
    <name type="common">Bacillus cellulosilyticus</name>
    <dbReference type="NCBI Taxonomy" id="649639"/>
    <lineage>
        <taxon>Bacteria</taxon>
        <taxon>Bacillati</taxon>
        <taxon>Bacillota</taxon>
        <taxon>Bacilli</taxon>
        <taxon>Bacillales</taxon>
        <taxon>Bacillaceae</taxon>
        <taxon>Evansella</taxon>
    </lineage>
</organism>
<accession>E6TVZ3</accession>
<dbReference type="PANTHER" id="PTHR43155:SF2">
    <property type="entry name" value="CYCLIC DI-GMP PHOSPHODIESTERASE PA4108"/>
    <property type="match status" value="1"/>
</dbReference>
<dbReference type="eggNOG" id="COG2206">
    <property type="taxonomic scope" value="Bacteria"/>
</dbReference>
<dbReference type="AlphaFoldDB" id="E6TVZ3"/>
<name>E6TVZ3_EVAC2</name>
<dbReference type="PROSITE" id="PS51831">
    <property type="entry name" value="HD"/>
    <property type="match status" value="1"/>
</dbReference>
<dbReference type="KEGG" id="bco:Bcell_1553"/>
<dbReference type="EMBL" id="CP002394">
    <property type="protein sequence ID" value="ADU29816.1"/>
    <property type="molecule type" value="Genomic_DNA"/>
</dbReference>
<sequence>MAVIQLNDYNSAIIGKVLANDVISDSGSFLLSKGMEITDSHVEILRKHEVEYIILEDNLPPIDIQLKHIFKNEKLSSLYYDNLVEVKYLFLQAVSDRIPTLRTFMKPFTPLLDKIIHGKSVFLELHHIKGFDDYLYRHSLNVGMLAATIGKILHCKDETIVLLAQTGLLHDIGKMKIPSEILNKEGKLTTLEYNEVKKHTIYGKEMLEKISGTNEKLHLGALLHHERLDGSGYPFGMKDKIPLVAQIISVADMYDAITSDRVYRNKYSPIEALTELVNEVYKGKLNGEIVFPFVEFIMKSYVGNKVLLSDGNYGKIIRLSIEELNRPLIELQDGTGYINLREKRNVTIENVFPQ</sequence>
<evidence type="ECO:0000259" key="1">
    <source>
        <dbReference type="PROSITE" id="PS51831"/>
    </source>
</evidence>
<dbReference type="InterPro" id="IPR037522">
    <property type="entry name" value="HD_GYP_dom"/>
</dbReference>
<keyword evidence="4" id="KW-1185">Reference proteome</keyword>
<gene>
    <name evidence="3" type="ordered locus">Bcell_1553</name>
</gene>
<feature type="domain" description="HD-GYP" evidence="2">
    <location>
        <begin position="113"/>
        <end position="310"/>
    </location>
</feature>
<reference evidence="3" key="1">
    <citation type="submission" date="2010-12" db="EMBL/GenBank/DDBJ databases">
        <title>Complete sequence of Bacillus cellulosilyticus DSM 2522.</title>
        <authorList>
            <consortium name="US DOE Joint Genome Institute"/>
            <person name="Lucas S."/>
            <person name="Copeland A."/>
            <person name="Lapidus A."/>
            <person name="Cheng J.-F."/>
            <person name="Bruce D."/>
            <person name="Goodwin L."/>
            <person name="Pitluck S."/>
            <person name="Chertkov O."/>
            <person name="Detter J.C."/>
            <person name="Han C."/>
            <person name="Tapia R."/>
            <person name="Land M."/>
            <person name="Hauser L."/>
            <person name="Jeffries C."/>
            <person name="Kyrpides N."/>
            <person name="Ivanova N."/>
            <person name="Mikhailova N."/>
            <person name="Brumm P."/>
            <person name="Mead D."/>
            <person name="Woyke T."/>
        </authorList>
    </citation>
    <scope>NUCLEOTIDE SEQUENCE [LARGE SCALE GENOMIC DNA]</scope>
    <source>
        <strain evidence="3">DSM 2522</strain>
    </source>
</reference>
<evidence type="ECO:0000313" key="4">
    <source>
        <dbReference type="Proteomes" id="UP000001401"/>
    </source>
</evidence>
<dbReference type="Pfam" id="PF13487">
    <property type="entry name" value="HD_5"/>
    <property type="match status" value="1"/>
</dbReference>
<proteinExistence type="predicted"/>
<dbReference type="RefSeq" id="WP_013488153.1">
    <property type="nucleotide sequence ID" value="NC_014829.1"/>
</dbReference>
<dbReference type="Proteomes" id="UP000001401">
    <property type="component" value="Chromosome"/>
</dbReference>
<dbReference type="SUPFAM" id="SSF109604">
    <property type="entry name" value="HD-domain/PDEase-like"/>
    <property type="match status" value="1"/>
</dbReference>
<dbReference type="CDD" id="cd00077">
    <property type="entry name" value="HDc"/>
    <property type="match status" value="1"/>
</dbReference>
<dbReference type="PANTHER" id="PTHR43155">
    <property type="entry name" value="CYCLIC DI-GMP PHOSPHODIESTERASE PA4108-RELATED"/>
    <property type="match status" value="1"/>
</dbReference>
<dbReference type="STRING" id="649639.Bcell_1553"/>
<evidence type="ECO:0000259" key="2">
    <source>
        <dbReference type="PROSITE" id="PS51832"/>
    </source>
</evidence>
<dbReference type="InterPro" id="IPR003607">
    <property type="entry name" value="HD/PDEase_dom"/>
</dbReference>
<dbReference type="SMART" id="SM00471">
    <property type="entry name" value="HDc"/>
    <property type="match status" value="1"/>
</dbReference>
<dbReference type="Gene3D" id="1.10.3210.10">
    <property type="entry name" value="Hypothetical protein af1432"/>
    <property type="match status" value="1"/>
</dbReference>
<protein>
    <submittedName>
        <fullName evidence="3">Metal dependent phosphohydrolase</fullName>
    </submittedName>
</protein>
<dbReference type="GO" id="GO:0016787">
    <property type="term" value="F:hydrolase activity"/>
    <property type="evidence" value="ECO:0007669"/>
    <property type="project" value="UniProtKB-KW"/>
</dbReference>
<dbReference type="PROSITE" id="PS51832">
    <property type="entry name" value="HD_GYP"/>
    <property type="match status" value="1"/>
</dbReference>
<feature type="domain" description="HD" evidence="1">
    <location>
        <begin position="135"/>
        <end position="257"/>
    </location>
</feature>
<evidence type="ECO:0000313" key="3">
    <source>
        <dbReference type="EMBL" id="ADU29816.1"/>
    </source>
</evidence>